<evidence type="ECO:0000256" key="5">
    <source>
        <dbReference type="ARBA" id="ARBA00023002"/>
    </source>
</evidence>
<dbReference type="SUPFAM" id="SSF51905">
    <property type="entry name" value="FAD/NAD(P)-binding domain"/>
    <property type="match status" value="1"/>
</dbReference>
<evidence type="ECO:0000256" key="3">
    <source>
        <dbReference type="ARBA" id="ARBA00022630"/>
    </source>
</evidence>
<dbReference type="Gene3D" id="3.30.390.30">
    <property type="match status" value="1"/>
</dbReference>
<dbReference type="EMBL" id="VGIR01000013">
    <property type="protein sequence ID" value="MBM3330907.1"/>
    <property type="molecule type" value="Genomic_DNA"/>
</dbReference>
<comment type="cofactor">
    <cofactor evidence="11 13">
        <name>FAD</name>
        <dbReference type="ChEBI" id="CHEBI:57692"/>
    </cofactor>
    <text evidence="11 13">Binds 1 FAD per subunit.</text>
</comment>
<dbReference type="InterPro" id="IPR001100">
    <property type="entry name" value="Pyr_nuc-diS_OxRdtase"/>
</dbReference>
<feature type="domain" description="FAD/NAD(P)-binding" evidence="15">
    <location>
        <begin position="5"/>
        <end position="324"/>
    </location>
</feature>
<dbReference type="EC" id="1.8.1.4" evidence="2 13"/>
<gene>
    <name evidence="16" type="primary">lpdA</name>
    <name evidence="16" type="ORF">FJY68_03535</name>
</gene>
<feature type="binding site" evidence="11">
    <location>
        <begin position="142"/>
        <end position="144"/>
    </location>
    <ligand>
        <name>FAD</name>
        <dbReference type="ChEBI" id="CHEBI:57692"/>
    </ligand>
</feature>
<keyword evidence="5 13" id="KW-0560">Oxidoreductase</keyword>
<dbReference type="GO" id="GO:0050660">
    <property type="term" value="F:flavin adenine dinucleotide binding"/>
    <property type="evidence" value="ECO:0007669"/>
    <property type="project" value="InterPro"/>
</dbReference>
<organism evidence="16 17">
    <name type="scientific">candidate division WOR-3 bacterium</name>
    <dbReference type="NCBI Taxonomy" id="2052148"/>
    <lineage>
        <taxon>Bacteria</taxon>
        <taxon>Bacteria division WOR-3</taxon>
    </lineage>
</organism>
<dbReference type="Pfam" id="PF02852">
    <property type="entry name" value="Pyr_redox_dim"/>
    <property type="match status" value="1"/>
</dbReference>
<evidence type="ECO:0000259" key="15">
    <source>
        <dbReference type="Pfam" id="PF07992"/>
    </source>
</evidence>
<name>A0A937XDA4_UNCW3</name>
<dbReference type="NCBIfam" id="TIGR01350">
    <property type="entry name" value="lipoamide_DH"/>
    <property type="match status" value="1"/>
</dbReference>
<comment type="similarity">
    <text evidence="1 13">Belongs to the class-I pyridine nucleotide-disulfide oxidoreductase family.</text>
</comment>
<comment type="caution">
    <text evidence="16">The sequence shown here is derived from an EMBL/GenBank/DDBJ whole genome shotgun (WGS) entry which is preliminary data.</text>
</comment>
<keyword evidence="3 13" id="KW-0285">Flavoprotein</keyword>
<dbReference type="AlphaFoldDB" id="A0A937XDA4"/>
<proteinExistence type="inferred from homology"/>
<feature type="binding site" evidence="11">
    <location>
        <position position="202"/>
    </location>
    <ligand>
        <name>NAD(+)</name>
        <dbReference type="ChEBI" id="CHEBI:57540"/>
    </ligand>
</feature>
<feature type="active site" description="Proton acceptor" evidence="10">
    <location>
        <position position="440"/>
    </location>
</feature>
<dbReference type="PROSITE" id="PS00076">
    <property type="entry name" value="PYRIDINE_REDOX_1"/>
    <property type="match status" value="1"/>
</dbReference>
<dbReference type="InterPro" id="IPR004099">
    <property type="entry name" value="Pyr_nucl-diS_OxRdtase_dimer"/>
</dbReference>
<dbReference type="InterPro" id="IPR016156">
    <property type="entry name" value="FAD/NAD-linked_Rdtase_dimer_sf"/>
</dbReference>
<dbReference type="Proteomes" id="UP000779900">
    <property type="component" value="Unassembled WGS sequence"/>
</dbReference>
<keyword evidence="8 13" id="KW-0676">Redox-active center</keyword>
<keyword evidence="6 11" id="KW-0520">NAD</keyword>
<feature type="domain" description="Pyridine nucleotide-disulphide oxidoreductase dimerisation" evidence="14">
    <location>
        <begin position="342"/>
        <end position="450"/>
    </location>
</feature>
<evidence type="ECO:0000256" key="1">
    <source>
        <dbReference type="ARBA" id="ARBA00007532"/>
    </source>
</evidence>
<feature type="binding site" evidence="11">
    <location>
        <begin position="315"/>
        <end position="318"/>
    </location>
    <ligand>
        <name>FAD</name>
        <dbReference type="ChEBI" id="CHEBI:57692"/>
    </ligand>
</feature>
<evidence type="ECO:0000256" key="4">
    <source>
        <dbReference type="ARBA" id="ARBA00022827"/>
    </source>
</evidence>
<dbReference type="InterPro" id="IPR036188">
    <property type="entry name" value="FAD/NAD-bd_sf"/>
</dbReference>
<keyword evidence="11" id="KW-0547">Nucleotide-binding</keyword>
<feature type="binding site" evidence="11">
    <location>
        <begin position="179"/>
        <end position="186"/>
    </location>
    <ligand>
        <name>NAD(+)</name>
        <dbReference type="ChEBI" id="CHEBI:57540"/>
    </ligand>
</feature>
<keyword evidence="7" id="KW-1015">Disulfide bond</keyword>
<evidence type="ECO:0000256" key="7">
    <source>
        <dbReference type="ARBA" id="ARBA00023157"/>
    </source>
</evidence>
<dbReference type="InterPro" id="IPR023753">
    <property type="entry name" value="FAD/NAD-binding_dom"/>
</dbReference>
<comment type="miscellaneous">
    <text evidence="13">The active site is a redox-active disulfide bond.</text>
</comment>
<feature type="disulfide bond" description="Redox-active" evidence="12">
    <location>
        <begin position="41"/>
        <end position="46"/>
    </location>
</feature>
<evidence type="ECO:0000256" key="8">
    <source>
        <dbReference type="ARBA" id="ARBA00023284"/>
    </source>
</evidence>
<dbReference type="InterPro" id="IPR050151">
    <property type="entry name" value="Class-I_Pyr_Nuc-Dis_Oxidored"/>
</dbReference>
<dbReference type="InterPro" id="IPR006258">
    <property type="entry name" value="Lipoamide_DH"/>
</dbReference>
<dbReference type="PIRSF" id="PIRSF000350">
    <property type="entry name" value="Mercury_reductase_MerA"/>
    <property type="match status" value="1"/>
</dbReference>
<evidence type="ECO:0000313" key="16">
    <source>
        <dbReference type="EMBL" id="MBM3330907.1"/>
    </source>
</evidence>
<evidence type="ECO:0000256" key="12">
    <source>
        <dbReference type="PIRSR" id="PIRSR000350-4"/>
    </source>
</evidence>
<evidence type="ECO:0000256" key="11">
    <source>
        <dbReference type="PIRSR" id="PIRSR000350-3"/>
    </source>
</evidence>
<reference evidence="16" key="1">
    <citation type="submission" date="2019-03" db="EMBL/GenBank/DDBJ databases">
        <title>Lake Tanganyika Metagenome-Assembled Genomes (MAGs).</title>
        <authorList>
            <person name="Tran P."/>
        </authorList>
    </citation>
    <scope>NUCLEOTIDE SEQUENCE</scope>
    <source>
        <strain evidence="16">K_DeepCast_150m_m2_040</strain>
    </source>
</reference>
<evidence type="ECO:0000256" key="6">
    <source>
        <dbReference type="ARBA" id="ARBA00023027"/>
    </source>
</evidence>
<evidence type="ECO:0000259" key="14">
    <source>
        <dbReference type="Pfam" id="PF02852"/>
    </source>
</evidence>
<dbReference type="PANTHER" id="PTHR22912">
    <property type="entry name" value="DISULFIDE OXIDOREDUCTASE"/>
    <property type="match status" value="1"/>
</dbReference>
<evidence type="ECO:0000256" key="10">
    <source>
        <dbReference type="PIRSR" id="PIRSR000350-2"/>
    </source>
</evidence>
<dbReference type="Pfam" id="PF07992">
    <property type="entry name" value="Pyr_redox_2"/>
    <property type="match status" value="1"/>
</dbReference>
<protein>
    <recommendedName>
        <fullName evidence="2 13">Dihydrolipoyl dehydrogenase</fullName>
        <ecNumber evidence="2 13">1.8.1.4</ecNumber>
    </recommendedName>
</protein>
<dbReference type="PRINTS" id="PR00368">
    <property type="entry name" value="FADPNR"/>
</dbReference>
<dbReference type="Gene3D" id="3.50.50.60">
    <property type="entry name" value="FAD/NAD(P)-binding domain"/>
    <property type="match status" value="2"/>
</dbReference>
<evidence type="ECO:0000313" key="17">
    <source>
        <dbReference type="Proteomes" id="UP000779900"/>
    </source>
</evidence>
<dbReference type="PRINTS" id="PR00411">
    <property type="entry name" value="PNDRDTASEI"/>
</dbReference>
<dbReference type="GO" id="GO:0006103">
    <property type="term" value="P:2-oxoglutarate metabolic process"/>
    <property type="evidence" value="ECO:0007669"/>
    <property type="project" value="TreeGrafter"/>
</dbReference>
<dbReference type="GO" id="GO:0005737">
    <property type="term" value="C:cytoplasm"/>
    <property type="evidence" value="ECO:0007669"/>
    <property type="project" value="UniProtKB-ARBA"/>
</dbReference>
<feature type="binding site" evidence="11">
    <location>
        <position position="50"/>
    </location>
    <ligand>
        <name>FAD</name>
        <dbReference type="ChEBI" id="CHEBI:57692"/>
    </ligand>
</feature>
<feature type="binding site" evidence="11">
    <location>
        <position position="268"/>
    </location>
    <ligand>
        <name>NAD(+)</name>
        <dbReference type="ChEBI" id="CHEBI:57540"/>
    </ligand>
</feature>
<feature type="binding site" evidence="11">
    <location>
        <position position="309"/>
    </location>
    <ligand>
        <name>FAD</name>
        <dbReference type="ChEBI" id="CHEBI:57692"/>
    </ligand>
</feature>
<comment type="catalytic activity">
    <reaction evidence="9 13">
        <text>N(6)-[(R)-dihydrolipoyl]-L-lysyl-[protein] + NAD(+) = N(6)-[(R)-lipoyl]-L-lysyl-[protein] + NADH + H(+)</text>
        <dbReference type="Rhea" id="RHEA:15045"/>
        <dbReference type="Rhea" id="RHEA-COMP:10474"/>
        <dbReference type="Rhea" id="RHEA-COMP:10475"/>
        <dbReference type="ChEBI" id="CHEBI:15378"/>
        <dbReference type="ChEBI" id="CHEBI:57540"/>
        <dbReference type="ChEBI" id="CHEBI:57945"/>
        <dbReference type="ChEBI" id="CHEBI:83099"/>
        <dbReference type="ChEBI" id="CHEBI:83100"/>
        <dbReference type="EC" id="1.8.1.4"/>
    </reaction>
</comment>
<sequence length="464" mass="48949">MRSVDFLIIGAGPAGYVAAIRLAQLGRKVVLVERERVGGVCLNWGCIPVKSLLHAASAVRGAAEARRMGIVFGQPEVDFQALYGWKGRVVDRLVRGVEFLLRSNGIETVKGKARFINGQRVMVVQPDGSETEIGAESIIIATGSTSSVLPGFEPDGKYVVDSYGALNLTRLPGRVVIVGAGAIGLEFATAFRRLGASVSVLELMPQLLPGFDAEVSSALRKAMQSEGIDFHLGVKVTGLDREPGLAVRFLAGEAESTVETDLVMVAVGRRPLTAGLELEQAGVKLDERGFVTVDQKYRTSAARIHAIGDVKPGPMLAHRAMADGISLAESLGGGRPWRFRAVPSCVYTDPEVASVGISEAEAAGQNVKVKVSRVPISALGRSLTLGRSDGLCKMVVDAATDKVLGVQIAAPQADVLIAEATAAIELGLTSAELGRVVHAHPTMSELLFEAAEAIHSKAVHIVNR</sequence>
<dbReference type="GO" id="GO:0004148">
    <property type="term" value="F:dihydrolipoyl dehydrogenase (NADH) activity"/>
    <property type="evidence" value="ECO:0007669"/>
    <property type="project" value="UniProtKB-EC"/>
</dbReference>
<dbReference type="PANTHER" id="PTHR22912:SF151">
    <property type="entry name" value="DIHYDROLIPOYL DEHYDROGENASE, MITOCHONDRIAL"/>
    <property type="match status" value="1"/>
</dbReference>
<evidence type="ECO:0000256" key="9">
    <source>
        <dbReference type="ARBA" id="ARBA00049187"/>
    </source>
</evidence>
<evidence type="ECO:0000256" key="13">
    <source>
        <dbReference type="RuleBase" id="RU003692"/>
    </source>
</evidence>
<dbReference type="SUPFAM" id="SSF55424">
    <property type="entry name" value="FAD/NAD-linked reductases, dimerisation (C-terminal) domain"/>
    <property type="match status" value="1"/>
</dbReference>
<accession>A0A937XDA4</accession>
<dbReference type="InterPro" id="IPR012999">
    <property type="entry name" value="Pyr_OxRdtase_I_AS"/>
</dbReference>
<evidence type="ECO:0000256" key="2">
    <source>
        <dbReference type="ARBA" id="ARBA00012608"/>
    </source>
</evidence>
<dbReference type="FunFam" id="3.30.390.30:FF:000001">
    <property type="entry name" value="Dihydrolipoyl dehydrogenase"/>
    <property type="match status" value="1"/>
</dbReference>
<keyword evidence="4 11" id="KW-0274">FAD</keyword>